<protein>
    <recommendedName>
        <fullName evidence="4 10">Ribonuclease H</fullName>
        <shortName evidence="10">RNase H</shortName>
        <ecNumber evidence="4 10">3.1.26.4</ecNumber>
    </recommendedName>
</protein>
<dbReference type="GO" id="GO:0000287">
    <property type="term" value="F:magnesium ion binding"/>
    <property type="evidence" value="ECO:0007669"/>
    <property type="project" value="UniProtKB-UniRule"/>
</dbReference>
<evidence type="ECO:0000256" key="10">
    <source>
        <dbReference type="HAMAP-Rule" id="MF_00042"/>
    </source>
</evidence>
<accession>A0AAW4WYM4</accession>
<dbReference type="AlphaFoldDB" id="A0AAW4WYM4"/>
<dbReference type="GO" id="GO:0043137">
    <property type="term" value="P:DNA replication, removal of RNA primer"/>
    <property type="evidence" value="ECO:0007669"/>
    <property type="project" value="TreeGrafter"/>
</dbReference>
<dbReference type="PROSITE" id="PS50879">
    <property type="entry name" value="RNASE_H_1"/>
    <property type="match status" value="1"/>
</dbReference>
<dbReference type="Gene3D" id="3.30.420.10">
    <property type="entry name" value="Ribonuclease H-like superfamily/Ribonuclease H"/>
    <property type="match status" value="1"/>
</dbReference>
<sequence>MTEQEEFDQFREKMNKVILEEGDLNTKRFFNLDNKVYAEGELSAKTKELLGLTASLVLRCDDCIRYHLVNAAEAGWSKKEIYEAFNVALLVGGSIVIPHLRRAAEILESYEFENEAAKEKTSSKNKIREAKKYQLYTDGACSGNPGPGGYAAIILENGEEELDQISGSAEDTTNNRMELKAVIEGLKRIPKGSSVEIFSDSTYVLKGLSKWLNTWRSNGWKTSAKKNVANRDLWQHLDKLISDYQLEFQKVKSHSGDEYNERVDSLAKNEIKKD</sequence>
<keyword evidence="7 10" id="KW-0255">Endonuclease</keyword>
<evidence type="ECO:0000313" key="12">
    <source>
        <dbReference type="EMBL" id="MCC3144734.1"/>
    </source>
</evidence>
<keyword evidence="5 10" id="KW-0540">Nuclease</keyword>
<feature type="binding site" evidence="10">
    <location>
        <position position="138"/>
    </location>
    <ligand>
        <name>Mg(2+)</name>
        <dbReference type="ChEBI" id="CHEBI:18420"/>
        <label>1</label>
    </ligand>
</feature>
<keyword evidence="6 10" id="KW-0479">Metal-binding</keyword>
<dbReference type="InterPro" id="IPR029032">
    <property type="entry name" value="AhpD-like"/>
</dbReference>
<organism evidence="12 13">
    <name type="scientific">Halanaerobium polyolivorans</name>
    <dbReference type="NCBI Taxonomy" id="2886943"/>
    <lineage>
        <taxon>Bacteria</taxon>
        <taxon>Bacillati</taxon>
        <taxon>Bacillota</taxon>
        <taxon>Clostridia</taxon>
        <taxon>Halanaerobiales</taxon>
        <taxon>Halanaerobiaceae</taxon>
        <taxon>Halanaerobium</taxon>
    </lineage>
</organism>
<feature type="binding site" evidence="10">
    <location>
        <position position="200"/>
    </location>
    <ligand>
        <name>Mg(2+)</name>
        <dbReference type="ChEBI" id="CHEBI:18420"/>
        <label>1</label>
    </ligand>
</feature>
<dbReference type="SUPFAM" id="SSF69118">
    <property type="entry name" value="AhpD-like"/>
    <property type="match status" value="1"/>
</dbReference>
<feature type="binding site" evidence="10">
    <location>
        <position position="178"/>
    </location>
    <ligand>
        <name>Mg(2+)</name>
        <dbReference type="ChEBI" id="CHEBI:18420"/>
        <label>1</label>
    </ligand>
</feature>
<evidence type="ECO:0000256" key="1">
    <source>
        <dbReference type="ARBA" id="ARBA00000077"/>
    </source>
</evidence>
<comment type="subcellular location">
    <subcellularLocation>
        <location evidence="10">Cytoplasm</location>
    </subcellularLocation>
</comment>
<dbReference type="SUPFAM" id="SSF53098">
    <property type="entry name" value="Ribonuclease H-like"/>
    <property type="match status" value="1"/>
</dbReference>
<evidence type="ECO:0000259" key="11">
    <source>
        <dbReference type="PROSITE" id="PS50879"/>
    </source>
</evidence>
<dbReference type="InterPro" id="IPR003779">
    <property type="entry name" value="CMD-like"/>
</dbReference>
<feature type="binding site" evidence="10">
    <location>
        <position position="138"/>
    </location>
    <ligand>
        <name>Mg(2+)</name>
        <dbReference type="ChEBI" id="CHEBI:18420"/>
        <label>2</label>
    </ligand>
</feature>
<evidence type="ECO:0000256" key="6">
    <source>
        <dbReference type="ARBA" id="ARBA00022723"/>
    </source>
</evidence>
<feature type="binding site" evidence="10">
    <location>
        <position position="264"/>
    </location>
    <ligand>
        <name>Mg(2+)</name>
        <dbReference type="ChEBI" id="CHEBI:18420"/>
        <label>2</label>
    </ligand>
</feature>
<dbReference type="EC" id="3.1.26.4" evidence="4 10"/>
<evidence type="ECO:0000256" key="4">
    <source>
        <dbReference type="ARBA" id="ARBA00012180"/>
    </source>
</evidence>
<dbReference type="NCBIfam" id="NF001236">
    <property type="entry name" value="PRK00203.1"/>
    <property type="match status" value="1"/>
</dbReference>
<dbReference type="InterPro" id="IPR004675">
    <property type="entry name" value="AhpD_core"/>
</dbReference>
<comment type="subunit">
    <text evidence="3 10">Monomer.</text>
</comment>
<proteinExistence type="inferred from homology"/>
<evidence type="ECO:0000256" key="7">
    <source>
        <dbReference type="ARBA" id="ARBA00022759"/>
    </source>
</evidence>
<dbReference type="PANTHER" id="PTHR10642">
    <property type="entry name" value="RIBONUCLEASE H1"/>
    <property type="match status" value="1"/>
</dbReference>
<dbReference type="NCBIfam" id="TIGR00778">
    <property type="entry name" value="ahpD_dom"/>
    <property type="match status" value="1"/>
</dbReference>
<dbReference type="GO" id="GO:0005737">
    <property type="term" value="C:cytoplasm"/>
    <property type="evidence" value="ECO:0007669"/>
    <property type="project" value="UniProtKB-SubCell"/>
</dbReference>
<dbReference type="GO" id="GO:0003676">
    <property type="term" value="F:nucleic acid binding"/>
    <property type="evidence" value="ECO:0007669"/>
    <property type="project" value="InterPro"/>
</dbReference>
<name>A0AAW4WYM4_9FIRM</name>
<gene>
    <name evidence="10 12" type="primary">rnhA</name>
    <name evidence="12" type="ORF">LJ207_05255</name>
</gene>
<comment type="similarity">
    <text evidence="2 10">Belongs to the RNase H family.</text>
</comment>
<comment type="function">
    <text evidence="10">Endonuclease that specifically degrades the RNA of RNA-DNA hybrids.</text>
</comment>
<evidence type="ECO:0000313" key="13">
    <source>
        <dbReference type="Proteomes" id="UP001199296"/>
    </source>
</evidence>
<evidence type="ECO:0000256" key="2">
    <source>
        <dbReference type="ARBA" id="ARBA00005300"/>
    </source>
</evidence>
<dbReference type="CDD" id="cd09278">
    <property type="entry name" value="RNase_HI_prokaryote_like"/>
    <property type="match status" value="1"/>
</dbReference>
<feature type="domain" description="RNase H type-1" evidence="11">
    <location>
        <begin position="129"/>
        <end position="272"/>
    </location>
</feature>
<keyword evidence="10" id="KW-0963">Cytoplasm</keyword>
<dbReference type="InterPro" id="IPR022892">
    <property type="entry name" value="RNaseHI"/>
</dbReference>
<dbReference type="Pfam" id="PF02627">
    <property type="entry name" value="CMD"/>
    <property type="match status" value="1"/>
</dbReference>
<evidence type="ECO:0000256" key="9">
    <source>
        <dbReference type="ARBA" id="ARBA00022842"/>
    </source>
</evidence>
<evidence type="ECO:0000256" key="3">
    <source>
        <dbReference type="ARBA" id="ARBA00011245"/>
    </source>
</evidence>
<evidence type="ECO:0000256" key="5">
    <source>
        <dbReference type="ARBA" id="ARBA00022722"/>
    </source>
</evidence>
<comment type="cofactor">
    <cofactor evidence="10">
        <name>Mg(2+)</name>
        <dbReference type="ChEBI" id="CHEBI:18420"/>
    </cofactor>
    <text evidence="10">Binds 1 Mg(2+) ion per subunit. May bind a second metal ion at a regulatory site, or after substrate binding.</text>
</comment>
<reference evidence="12 13" key="1">
    <citation type="submission" date="2021-10" db="EMBL/GenBank/DDBJ databases">
        <authorList>
            <person name="Grouzdev D.S."/>
            <person name="Pantiukh K.S."/>
            <person name="Krutkina M.S."/>
        </authorList>
    </citation>
    <scope>NUCLEOTIDE SEQUENCE [LARGE SCALE GENOMIC DNA]</scope>
    <source>
        <strain evidence="12 13">Z-7514</strain>
    </source>
</reference>
<dbReference type="InterPro" id="IPR012337">
    <property type="entry name" value="RNaseH-like_sf"/>
</dbReference>
<comment type="caution">
    <text evidence="12">The sequence shown here is derived from an EMBL/GenBank/DDBJ whole genome shotgun (WGS) entry which is preliminary data.</text>
</comment>
<keyword evidence="8 10" id="KW-0378">Hydrolase</keyword>
<dbReference type="HAMAP" id="MF_00042">
    <property type="entry name" value="RNase_H"/>
    <property type="match status" value="1"/>
</dbReference>
<dbReference type="GO" id="GO:0004523">
    <property type="term" value="F:RNA-DNA hybrid ribonuclease activity"/>
    <property type="evidence" value="ECO:0007669"/>
    <property type="project" value="UniProtKB-UniRule"/>
</dbReference>
<dbReference type="GO" id="GO:0051920">
    <property type="term" value="F:peroxiredoxin activity"/>
    <property type="evidence" value="ECO:0007669"/>
    <property type="project" value="InterPro"/>
</dbReference>
<comment type="catalytic activity">
    <reaction evidence="1 10">
        <text>Endonucleolytic cleavage to 5'-phosphomonoester.</text>
        <dbReference type="EC" id="3.1.26.4"/>
    </reaction>
</comment>
<dbReference type="InterPro" id="IPR036397">
    <property type="entry name" value="RNaseH_sf"/>
</dbReference>
<dbReference type="InterPro" id="IPR002156">
    <property type="entry name" value="RNaseH_domain"/>
</dbReference>
<dbReference type="Proteomes" id="UP001199296">
    <property type="component" value="Unassembled WGS sequence"/>
</dbReference>
<keyword evidence="13" id="KW-1185">Reference proteome</keyword>
<keyword evidence="9 10" id="KW-0460">Magnesium</keyword>
<evidence type="ECO:0000256" key="8">
    <source>
        <dbReference type="ARBA" id="ARBA00022801"/>
    </source>
</evidence>
<dbReference type="PANTHER" id="PTHR10642:SF26">
    <property type="entry name" value="RIBONUCLEASE H1"/>
    <property type="match status" value="1"/>
</dbReference>
<dbReference type="Pfam" id="PF00075">
    <property type="entry name" value="RNase_H"/>
    <property type="match status" value="1"/>
</dbReference>
<dbReference type="Gene3D" id="1.20.1290.10">
    <property type="entry name" value="AhpD-like"/>
    <property type="match status" value="1"/>
</dbReference>
<dbReference type="InterPro" id="IPR050092">
    <property type="entry name" value="RNase_H"/>
</dbReference>
<dbReference type="EMBL" id="JAJFAT010000006">
    <property type="protein sequence ID" value="MCC3144734.1"/>
    <property type="molecule type" value="Genomic_DNA"/>
</dbReference>